<dbReference type="InterPro" id="IPR052554">
    <property type="entry name" value="2-oxoglutarate_synth_KorC"/>
</dbReference>
<keyword evidence="4" id="KW-1185">Reference proteome</keyword>
<dbReference type="InterPro" id="IPR002869">
    <property type="entry name" value="Pyrv_flavodox_OxRed_cen"/>
</dbReference>
<name>A0A1L3GIX8_SYNAC</name>
<organism evidence="3 4">
    <name type="scientific">Syntrophotalea acetylenica</name>
    <name type="common">Pelobacter acetylenicus</name>
    <dbReference type="NCBI Taxonomy" id="29542"/>
    <lineage>
        <taxon>Bacteria</taxon>
        <taxon>Pseudomonadati</taxon>
        <taxon>Thermodesulfobacteriota</taxon>
        <taxon>Desulfuromonadia</taxon>
        <taxon>Desulfuromonadales</taxon>
        <taxon>Syntrophotaleaceae</taxon>
        <taxon>Syntrophotalea</taxon>
    </lineage>
</organism>
<dbReference type="SUPFAM" id="SSF53323">
    <property type="entry name" value="Pyruvate-ferredoxin oxidoreductase, PFOR, domain III"/>
    <property type="match status" value="1"/>
</dbReference>
<dbReference type="RefSeq" id="WP_072287743.1">
    <property type="nucleotide sequence ID" value="NZ_CP015455.1"/>
</dbReference>
<dbReference type="EMBL" id="CP015518">
    <property type="protein sequence ID" value="APG25896.1"/>
    <property type="molecule type" value="Genomic_DNA"/>
</dbReference>
<dbReference type="OrthoDB" id="9789125at2"/>
<dbReference type="Proteomes" id="UP000182264">
    <property type="component" value="Chromosome"/>
</dbReference>
<accession>A0A1L3GIX8</accession>
<evidence type="ECO:0000256" key="1">
    <source>
        <dbReference type="ARBA" id="ARBA00023002"/>
    </source>
</evidence>
<protein>
    <submittedName>
        <fullName evidence="3">2-oxoacid:ferredoxin oxidoreductase subunit gamma</fullName>
    </submittedName>
</protein>
<dbReference type="PANTHER" id="PTHR42730:SF1">
    <property type="entry name" value="2-OXOGLUTARATE SYNTHASE SUBUNIT KORC"/>
    <property type="match status" value="1"/>
</dbReference>
<dbReference type="GO" id="GO:0016903">
    <property type="term" value="F:oxidoreductase activity, acting on the aldehyde or oxo group of donors"/>
    <property type="evidence" value="ECO:0007669"/>
    <property type="project" value="InterPro"/>
</dbReference>
<dbReference type="STRING" id="29542.A6070_07435"/>
<dbReference type="AlphaFoldDB" id="A0A1L3GIX8"/>
<proteinExistence type="predicted"/>
<dbReference type="Pfam" id="PF01558">
    <property type="entry name" value="POR"/>
    <property type="match status" value="1"/>
</dbReference>
<evidence type="ECO:0000259" key="2">
    <source>
        <dbReference type="Pfam" id="PF01558"/>
    </source>
</evidence>
<reference evidence="3 4" key="1">
    <citation type="journal article" date="2017" name="Genome Announc.">
        <title>Complete Genome Sequences of Two Acetylene-Fermenting Pelobacter acetylenicus Strains.</title>
        <authorList>
            <person name="Sutton J.M."/>
            <person name="Baesman S.M."/>
            <person name="Fierst J.L."/>
            <person name="Poret-Peterson A.T."/>
            <person name="Oremland R.S."/>
            <person name="Dunlap D.S."/>
            <person name="Akob D.M."/>
        </authorList>
    </citation>
    <scope>NUCLEOTIDE SEQUENCE [LARGE SCALE GENOMIC DNA]</scope>
    <source>
        <strain evidence="3 4">DSM 3247</strain>
    </source>
</reference>
<dbReference type="PANTHER" id="PTHR42730">
    <property type="entry name" value="2-OXOGLUTARATE SYNTHASE SUBUNIT KORC"/>
    <property type="match status" value="1"/>
</dbReference>
<evidence type="ECO:0000313" key="4">
    <source>
        <dbReference type="Proteomes" id="UP000182264"/>
    </source>
</evidence>
<gene>
    <name evidence="3" type="ORF">A7E75_13405</name>
</gene>
<feature type="domain" description="Pyruvate/ketoisovalerate oxidoreductase catalytic" evidence="2">
    <location>
        <begin position="11"/>
        <end position="176"/>
    </location>
</feature>
<dbReference type="KEGG" id="pace:A6070_07435"/>
<sequence length="191" mass="20562">MNDNVFMAGYGGQGILLIGNLLAYGAILENNNATYFPAYGPEKRGGAATCTVIVSDSEIGSPVIGHPCSALLFNQLAMDKYFDRIAPGGLCIYNASLVEKVPEHRPEVRLLAVPANELAAEVGNARLVNMIILGAYAYLSKVVSLDSLKEGLEYILPERNRRFIPANIEALDRGAEFARKVQQTAGKQGGF</sequence>
<evidence type="ECO:0000313" key="3">
    <source>
        <dbReference type="EMBL" id="APG25896.1"/>
    </source>
</evidence>
<dbReference type="Gene3D" id="3.40.920.10">
    <property type="entry name" value="Pyruvate-ferredoxin oxidoreductase, PFOR, domain III"/>
    <property type="match status" value="1"/>
</dbReference>
<dbReference type="InterPro" id="IPR019752">
    <property type="entry name" value="Pyrv/ketoisovalerate_OxRed_cat"/>
</dbReference>
<keyword evidence="1" id="KW-0560">Oxidoreductase</keyword>